<dbReference type="EMBL" id="JACCJC010000002">
    <property type="protein sequence ID" value="KAF6241021.1"/>
    <property type="molecule type" value="Genomic_DNA"/>
</dbReference>
<dbReference type="GeneID" id="59282493"/>
<gene>
    <name evidence="1" type="ORF">HO173_000815</name>
</gene>
<name>A0A8H6G604_9LECA</name>
<evidence type="ECO:0000313" key="1">
    <source>
        <dbReference type="EMBL" id="KAF6241021.1"/>
    </source>
</evidence>
<dbReference type="OrthoDB" id="5412742at2759"/>
<keyword evidence="2" id="KW-1185">Reference proteome</keyword>
<dbReference type="Proteomes" id="UP000578531">
    <property type="component" value="Unassembled WGS sequence"/>
</dbReference>
<proteinExistence type="predicted"/>
<reference evidence="1 2" key="1">
    <citation type="journal article" date="2020" name="Genomics">
        <title>Complete, high-quality genomes from long-read metagenomic sequencing of two wolf lichen thalli reveals enigmatic genome architecture.</title>
        <authorList>
            <person name="McKenzie S.K."/>
            <person name="Walston R.F."/>
            <person name="Allen J.L."/>
        </authorList>
    </citation>
    <scope>NUCLEOTIDE SEQUENCE [LARGE SCALE GENOMIC DNA]</scope>
    <source>
        <strain evidence="1">WasteWater2</strain>
    </source>
</reference>
<evidence type="ECO:0000313" key="2">
    <source>
        <dbReference type="Proteomes" id="UP000578531"/>
    </source>
</evidence>
<dbReference type="AlphaFoldDB" id="A0A8H6G604"/>
<comment type="caution">
    <text evidence="1">The sequence shown here is derived from an EMBL/GenBank/DDBJ whole genome shotgun (WGS) entry which is preliminary data.</text>
</comment>
<dbReference type="RefSeq" id="XP_037170269.1">
    <property type="nucleotide sequence ID" value="XM_037302762.1"/>
</dbReference>
<organism evidence="1 2">
    <name type="scientific">Letharia columbiana</name>
    <dbReference type="NCBI Taxonomy" id="112416"/>
    <lineage>
        <taxon>Eukaryota</taxon>
        <taxon>Fungi</taxon>
        <taxon>Dikarya</taxon>
        <taxon>Ascomycota</taxon>
        <taxon>Pezizomycotina</taxon>
        <taxon>Lecanoromycetes</taxon>
        <taxon>OSLEUM clade</taxon>
        <taxon>Lecanoromycetidae</taxon>
        <taxon>Lecanorales</taxon>
        <taxon>Lecanorineae</taxon>
        <taxon>Parmeliaceae</taxon>
        <taxon>Letharia</taxon>
    </lineage>
</organism>
<accession>A0A8H6G604</accession>
<sequence length="102" mass="11754">MTTQNRAALMLSSLKKTIIEVSGSYSNRGSGYYDAPPVEDKTPLVQDLEEMIVSPLTTKDEKVVLIDTLMVVRVLQRLKEEEWSDRLKEVFEKGDKEHSRRR</sequence>
<protein>
    <submittedName>
        <fullName evidence="1">Uncharacterized protein</fullName>
    </submittedName>
</protein>